<evidence type="ECO:0000256" key="6">
    <source>
        <dbReference type="SAM" id="Phobius"/>
    </source>
</evidence>
<dbReference type="Proteomes" id="UP000711178">
    <property type="component" value="Unassembled WGS sequence"/>
</dbReference>
<feature type="transmembrane region" description="Helical" evidence="6">
    <location>
        <begin position="176"/>
        <end position="195"/>
    </location>
</feature>
<evidence type="ECO:0000259" key="7">
    <source>
        <dbReference type="PROSITE" id="PS50850"/>
    </source>
</evidence>
<sequence>MNRPDPALRKTIFLVTCTFFLWGMSYGLLDVLNKHFQESMHIGKAQSGLLQLSYFSAYFVIALPAAAINKRYGYKKGLIAGLLLFSAGALLFIPSLREGSFAGFICALFILACGLGVLEATANPYMTLLGDPRGSEKRLNLAQSFCGLGTIVGPLIGGALFFRIGGSDAQAQHGAVMQVYVWISAFVVLLAAVIARTDMPAAEQASERASDPGASLLGNGRFIGGVAAQFFYVAAQVGIGAFFINYAMENQASLSAKDAAWLLSAAMLLFMAGRFAGTYAIARLPSQRLLTGYALASIVLSLVVVFAGGRLAVFALMGLFFFMSIMYPTIFSLAIKDVGAKTKQAGSILTMAVSGGALYPYLMGYIADRQPIAHAYLLPLASFVAIFAYGLYLENKPAPLPAPAAAR</sequence>
<feature type="transmembrane region" description="Helical" evidence="6">
    <location>
        <begin position="141"/>
        <end position="164"/>
    </location>
</feature>
<evidence type="ECO:0000256" key="1">
    <source>
        <dbReference type="ARBA" id="ARBA00004429"/>
    </source>
</evidence>
<dbReference type="InterPro" id="IPR050375">
    <property type="entry name" value="MFS_TsgA-like"/>
</dbReference>
<feature type="transmembrane region" description="Helical" evidence="6">
    <location>
        <begin position="230"/>
        <end position="248"/>
    </location>
</feature>
<dbReference type="GeneID" id="89685100"/>
<feature type="transmembrane region" description="Helical" evidence="6">
    <location>
        <begin position="12"/>
        <end position="29"/>
    </location>
</feature>
<keyword evidence="2" id="KW-1003">Cell membrane</keyword>
<organism evidence="8 9">
    <name type="scientific">Chromobacterium subtsugae</name>
    <dbReference type="NCBI Taxonomy" id="251747"/>
    <lineage>
        <taxon>Bacteria</taxon>
        <taxon>Pseudomonadati</taxon>
        <taxon>Pseudomonadota</taxon>
        <taxon>Betaproteobacteria</taxon>
        <taxon>Neisseriales</taxon>
        <taxon>Chromobacteriaceae</taxon>
        <taxon>Chromobacterium</taxon>
    </lineage>
</organism>
<keyword evidence="3 6" id="KW-0812">Transmembrane</keyword>
<feature type="transmembrane region" description="Helical" evidence="6">
    <location>
        <begin position="101"/>
        <end position="120"/>
    </location>
</feature>
<comment type="subcellular location">
    <subcellularLocation>
        <location evidence="1">Cell inner membrane</location>
        <topology evidence="1">Multi-pass membrane protein</topology>
    </subcellularLocation>
</comment>
<dbReference type="PROSITE" id="PS50850">
    <property type="entry name" value="MFS"/>
    <property type="match status" value="1"/>
</dbReference>
<evidence type="ECO:0000256" key="3">
    <source>
        <dbReference type="ARBA" id="ARBA00022692"/>
    </source>
</evidence>
<feature type="transmembrane region" description="Helical" evidence="6">
    <location>
        <begin position="313"/>
        <end position="335"/>
    </location>
</feature>
<dbReference type="EMBL" id="JAHDTB010000003">
    <property type="protein sequence ID" value="MBW8287132.1"/>
    <property type="molecule type" value="Genomic_DNA"/>
</dbReference>
<gene>
    <name evidence="8" type="ORF">KIF53_05750</name>
</gene>
<feature type="transmembrane region" description="Helical" evidence="6">
    <location>
        <begin position="373"/>
        <end position="392"/>
    </location>
</feature>
<feature type="transmembrane region" description="Helical" evidence="6">
    <location>
        <begin position="289"/>
        <end position="307"/>
    </location>
</feature>
<evidence type="ECO:0000256" key="5">
    <source>
        <dbReference type="ARBA" id="ARBA00023136"/>
    </source>
</evidence>
<feature type="domain" description="Major facilitator superfamily (MFS) profile" evidence="7">
    <location>
        <begin position="11"/>
        <end position="396"/>
    </location>
</feature>
<keyword evidence="5 6" id="KW-0472">Membrane</keyword>
<feature type="transmembrane region" description="Helical" evidence="6">
    <location>
        <begin position="77"/>
        <end position="95"/>
    </location>
</feature>
<evidence type="ECO:0000313" key="9">
    <source>
        <dbReference type="Proteomes" id="UP000711178"/>
    </source>
</evidence>
<dbReference type="RefSeq" id="WP_043574637.1">
    <property type="nucleotide sequence ID" value="NZ_CP142381.1"/>
</dbReference>
<keyword evidence="9" id="KW-1185">Reference proteome</keyword>
<feature type="transmembrane region" description="Helical" evidence="6">
    <location>
        <begin position="347"/>
        <end position="367"/>
    </location>
</feature>
<dbReference type="InterPro" id="IPR011701">
    <property type="entry name" value="MFS"/>
</dbReference>
<dbReference type="InterPro" id="IPR020846">
    <property type="entry name" value="MFS_dom"/>
</dbReference>
<evidence type="ECO:0000256" key="4">
    <source>
        <dbReference type="ARBA" id="ARBA00022989"/>
    </source>
</evidence>
<feature type="transmembrane region" description="Helical" evidence="6">
    <location>
        <begin position="260"/>
        <end position="282"/>
    </location>
</feature>
<name>A0ABS7FAQ4_9NEIS</name>
<dbReference type="CDD" id="cd17394">
    <property type="entry name" value="MFS_FucP_like"/>
    <property type="match status" value="1"/>
</dbReference>
<dbReference type="PANTHER" id="PTHR43702">
    <property type="entry name" value="L-FUCOSE-PROTON SYMPORTER"/>
    <property type="match status" value="1"/>
</dbReference>
<comment type="caution">
    <text evidence="8">The sequence shown here is derived from an EMBL/GenBank/DDBJ whole genome shotgun (WGS) entry which is preliminary data.</text>
</comment>
<proteinExistence type="predicted"/>
<feature type="transmembrane region" description="Helical" evidence="6">
    <location>
        <begin position="49"/>
        <end position="68"/>
    </location>
</feature>
<accession>A0ABS7FAQ4</accession>
<dbReference type="Pfam" id="PF07690">
    <property type="entry name" value="MFS_1"/>
    <property type="match status" value="1"/>
</dbReference>
<evidence type="ECO:0000256" key="2">
    <source>
        <dbReference type="ARBA" id="ARBA00022475"/>
    </source>
</evidence>
<dbReference type="InterPro" id="IPR036259">
    <property type="entry name" value="MFS_trans_sf"/>
</dbReference>
<dbReference type="SUPFAM" id="SSF103473">
    <property type="entry name" value="MFS general substrate transporter"/>
    <property type="match status" value="1"/>
</dbReference>
<protein>
    <submittedName>
        <fullName evidence="8">Sugar MFS transporter</fullName>
    </submittedName>
</protein>
<evidence type="ECO:0000313" key="8">
    <source>
        <dbReference type="EMBL" id="MBW8287132.1"/>
    </source>
</evidence>
<dbReference type="PANTHER" id="PTHR43702:SF3">
    <property type="entry name" value="PROTEIN TSGA"/>
    <property type="match status" value="1"/>
</dbReference>
<reference evidence="8 9" key="1">
    <citation type="submission" date="2021-05" db="EMBL/GenBank/DDBJ databases">
        <title>Draft Whole Genome Sequencing Of Biosensor Chromobacterium violaceum Strain CV026 Reveals A Regulatory RNA In Chromobacterium violaceum Phenotype Regulatory Network.</title>
        <authorList>
            <person name="Hong K.W."/>
            <person name="Chan K.G."/>
            <person name="Chang C.-Y."/>
        </authorList>
    </citation>
    <scope>NUCLEOTIDE SEQUENCE [LARGE SCALE GENOMIC DNA]</scope>
    <source>
        <strain evidence="8 9">ATCC 31532</strain>
    </source>
</reference>
<keyword evidence="4 6" id="KW-1133">Transmembrane helix</keyword>
<dbReference type="Gene3D" id="1.20.1250.20">
    <property type="entry name" value="MFS general substrate transporter like domains"/>
    <property type="match status" value="2"/>
</dbReference>